<feature type="region of interest" description="Disordered" evidence="6">
    <location>
        <begin position="64"/>
        <end position="92"/>
    </location>
</feature>
<keyword evidence="3" id="KW-0238">DNA-binding</keyword>
<evidence type="ECO:0000256" key="3">
    <source>
        <dbReference type="ARBA" id="ARBA00023125"/>
    </source>
</evidence>
<evidence type="ECO:0000256" key="2">
    <source>
        <dbReference type="ARBA" id="ARBA00023015"/>
    </source>
</evidence>
<keyword evidence="5" id="KW-0539">Nucleus</keyword>
<comment type="caution">
    <text evidence="7">The sequence shown here is derived from an EMBL/GenBank/DDBJ whole genome shotgun (WGS) entry which is preliminary data.</text>
</comment>
<keyword evidence="8" id="KW-1185">Reference proteome</keyword>
<dbReference type="Proteomes" id="UP000636800">
    <property type="component" value="Unassembled WGS sequence"/>
</dbReference>
<sequence length="180" mass="20574">MNSRQEPDKPRWARRVAGQHKAHDVWYLFKKKITSSDVHKHQHRLLIGKSDIYDRLLPAMSEEEKKAASFPNHPGAGIRRHRPDHLAGGERGPREVGRNHGGLEVMVYDQRGQGCRLLLTRWDGSGAAVLKGKNYENFLRKSRIEEGDDVEVWAFRDEDEKLCFVVGNITVLSLLSLQIS</sequence>
<dbReference type="InterPro" id="IPR015300">
    <property type="entry name" value="DNA-bd_pseudobarrel_sf"/>
</dbReference>
<evidence type="ECO:0008006" key="9">
    <source>
        <dbReference type="Google" id="ProtNLM"/>
    </source>
</evidence>
<dbReference type="OrthoDB" id="2015831at2759"/>
<dbReference type="PANTHER" id="PTHR34397">
    <property type="entry name" value="OS05G0237600 PROTEIN"/>
    <property type="match status" value="1"/>
</dbReference>
<evidence type="ECO:0000256" key="6">
    <source>
        <dbReference type="SAM" id="MobiDB-lite"/>
    </source>
</evidence>
<dbReference type="PANTHER" id="PTHR34397:SF22">
    <property type="entry name" value="OS05G0237600 PROTEIN"/>
    <property type="match status" value="1"/>
</dbReference>
<evidence type="ECO:0000313" key="7">
    <source>
        <dbReference type="EMBL" id="KAG0466736.1"/>
    </source>
</evidence>
<gene>
    <name evidence="7" type="ORF">HPP92_018316</name>
</gene>
<accession>A0A835UPA0</accession>
<dbReference type="EMBL" id="JADCNL010000009">
    <property type="protein sequence ID" value="KAG0466736.1"/>
    <property type="molecule type" value="Genomic_DNA"/>
</dbReference>
<comment type="subcellular location">
    <subcellularLocation>
        <location evidence="1">Nucleus</location>
    </subcellularLocation>
</comment>
<dbReference type="AlphaFoldDB" id="A0A835UPA0"/>
<name>A0A835UPA0_VANPL</name>
<dbReference type="Gene3D" id="2.40.330.10">
    <property type="entry name" value="DNA-binding pseudobarrel domain"/>
    <property type="match status" value="1"/>
</dbReference>
<evidence type="ECO:0000256" key="4">
    <source>
        <dbReference type="ARBA" id="ARBA00023163"/>
    </source>
</evidence>
<proteinExistence type="predicted"/>
<keyword evidence="4" id="KW-0804">Transcription</keyword>
<organism evidence="7 8">
    <name type="scientific">Vanilla planifolia</name>
    <name type="common">Vanilla</name>
    <dbReference type="NCBI Taxonomy" id="51239"/>
    <lineage>
        <taxon>Eukaryota</taxon>
        <taxon>Viridiplantae</taxon>
        <taxon>Streptophyta</taxon>
        <taxon>Embryophyta</taxon>
        <taxon>Tracheophyta</taxon>
        <taxon>Spermatophyta</taxon>
        <taxon>Magnoliopsida</taxon>
        <taxon>Liliopsida</taxon>
        <taxon>Asparagales</taxon>
        <taxon>Orchidaceae</taxon>
        <taxon>Vanilloideae</taxon>
        <taxon>Vanilleae</taxon>
        <taxon>Vanilla</taxon>
    </lineage>
</organism>
<keyword evidence="2" id="KW-0805">Transcription regulation</keyword>
<dbReference type="GO" id="GO:0003677">
    <property type="term" value="F:DNA binding"/>
    <property type="evidence" value="ECO:0007669"/>
    <property type="project" value="UniProtKB-KW"/>
</dbReference>
<protein>
    <recommendedName>
        <fullName evidence="9">B3 domain-containing protein</fullName>
    </recommendedName>
</protein>
<dbReference type="GO" id="GO:0005634">
    <property type="term" value="C:nucleus"/>
    <property type="evidence" value="ECO:0007669"/>
    <property type="project" value="UniProtKB-SubCell"/>
</dbReference>
<reference evidence="7 8" key="1">
    <citation type="journal article" date="2020" name="Nat. Food">
        <title>A phased Vanilla planifolia genome enables genetic improvement of flavour and production.</title>
        <authorList>
            <person name="Hasing T."/>
            <person name="Tang H."/>
            <person name="Brym M."/>
            <person name="Khazi F."/>
            <person name="Huang T."/>
            <person name="Chambers A.H."/>
        </authorList>
    </citation>
    <scope>NUCLEOTIDE SEQUENCE [LARGE SCALE GENOMIC DNA]</scope>
    <source>
        <tissue evidence="7">Leaf</tissue>
    </source>
</reference>
<evidence type="ECO:0000256" key="1">
    <source>
        <dbReference type="ARBA" id="ARBA00004123"/>
    </source>
</evidence>
<evidence type="ECO:0000256" key="5">
    <source>
        <dbReference type="ARBA" id="ARBA00023242"/>
    </source>
</evidence>
<evidence type="ECO:0000313" key="8">
    <source>
        <dbReference type="Proteomes" id="UP000636800"/>
    </source>
</evidence>